<evidence type="ECO:0000256" key="1">
    <source>
        <dbReference type="ARBA" id="ARBA00023002"/>
    </source>
</evidence>
<dbReference type="SUPFAM" id="SSF56645">
    <property type="entry name" value="Acyl-CoA dehydrogenase NM domain-like"/>
    <property type="match status" value="1"/>
</dbReference>
<dbReference type="PIRSF" id="PIRSF016578">
    <property type="entry name" value="HsaA"/>
    <property type="match status" value="1"/>
</dbReference>
<dbReference type="InterPro" id="IPR013786">
    <property type="entry name" value="AcylCoA_DH/ox_N"/>
</dbReference>
<dbReference type="InterPro" id="IPR036250">
    <property type="entry name" value="AcylCo_DH-like_C"/>
</dbReference>
<dbReference type="Gene3D" id="2.40.110.10">
    <property type="entry name" value="Butyryl-CoA Dehydrogenase, subunit A, domain 2"/>
    <property type="match status" value="1"/>
</dbReference>
<keyword evidence="1" id="KW-0560">Oxidoreductase</keyword>
<evidence type="ECO:0000259" key="2">
    <source>
        <dbReference type="Pfam" id="PF02771"/>
    </source>
</evidence>
<evidence type="ECO:0000313" key="5">
    <source>
        <dbReference type="Proteomes" id="UP001210380"/>
    </source>
</evidence>
<dbReference type="Proteomes" id="UP001210380">
    <property type="component" value="Unassembled WGS sequence"/>
</dbReference>
<evidence type="ECO:0000259" key="3">
    <source>
        <dbReference type="Pfam" id="PF08028"/>
    </source>
</evidence>
<dbReference type="PANTHER" id="PTHR43884:SF12">
    <property type="entry name" value="ISOVALERYL-COA DEHYDROGENASE, MITOCHONDRIAL-RELATED"/>
    <property type="match status" value="1"/>
</dbReference>
<comment type="caution">
    <text evidence="4">The sequence shown here is derived from an EMBL/GenBank/DDBJ whole genome shotgun (WGS) entry which is preliminary data.</text>
</comment>
<dbReference type="InterPro" id="IPR046373">
    <property type="entry name" value="Acyl-CoA_Oxase/DH_mid-dom_sf"/>
</dbReference>
<dbReference type="PANTHER" id="PTHR43884">
    <property type="entry name" value="ACYL-COA DEHYDROGENASE"/>
    <property type="match status" value="1"/>
</dbReference>
<dbReference type="InterPro" id="IPR037069">
    <property type="entry name" value="AcylCoA_DH/ox_N_sf"/>
</dbReference>
<dbReference type="SUPFAM" id="SSF47203">
    <property type="entry name" value="Acyl-CoA dehydrogenase C-terminal domain-like"/>
    <property type="match status" value="1"/>
</dbReference>
<feature type="domain" description="Acyl-CoA dehydrogenase/oxidase N-terminal" evidence="2">
    <location>
        <begin position="12"/>
        <end position="88"/>
    </location>
</feature>
<evidence type="ECO:0000313" key="4">
    <source>
        <dbReference type="EMBL" id="MDA3624730.1"/>
    </source>
</evidence>
<name>A0ABT4USQ4_9PSEU</name>
<feature type="domain" description="Acyl-CoA dehydrogenase C-terminal" evidence="3">
    <location>
        <begin position="232"/>
        <end position="362"/>
    </location>
</feature>
<dbReference type="Gene3D" id="1.10.540.10">
    <property type="entry name" value="Acyl-CoA dehydrogenase/oxidase, N-terminal domain"/>
    <property type="match status" value="1"/>
</dbReference>
<dbReference type="Pfam" id="PF08028">
    <property type="entry name" value="Acyl-CoA_dh_2"/>
    <property type="match status" value="1"/>
</dbReference>
<dbReference type="InterPro" id="IPR013107">
    <property type="entry name" value="Acyl-CoA_DH_C"/>
</dbReference>
<dbReference type="Pfam" id="PF02771">
    <property type="entry name" value="Acyl-CoA_dh_N"/>
    <property type="match status" value="1"/>
</dbReference>
<accession>A0ABT4USQ4</accession>
<sequence length="378" mass="38017">MSPGAGRTALVTASSVVSKVAAAHAAEADAARGPVTTVVDAVVEAGFARHMVPAAHGGAAGGFGELVRAVAEVGRGCASAAWFASLCAAVGRMAAYLPAEGRAEVWADGPDAVLVGGLLPAGTAEPVAGGWRLSGRWPYVSGVAVADWALLCGKTAEETPSAKFFAVPKGTFEIIDTWHTVGMRGTGSHSLALEDVFVPAHRALDTADLMAGTAPDAAAACHSVPLKAANGITLAAPALGAGSAVLTRWSDLLSAKLAKQGQTVISGPVDRTGIDLTFARSAGEIDLAELLLTRVAEVADSGAVPPELVARNQRDCALAVELLSGAVDRLFRSAGSTAQDEGDVLARGWRDVAGIAGHSGLQFTAGATAYARLVLSGG</sequence>
<dbReference type="Gene3D" id="1.20.140.10">
    <property type="entry name" value="Butyryl-CoA Dehydrogenase, subunit A, domain 3"/>
    <property type="match status" value="1"/>
</dbReference>
<organism evidence="4 5">
    <name type="scientific">Saccharopolyspora oryzae</name>
    <dbReference type="NCBI Taxonomy" id="2997343"/>
    <lineage>
        <taxon>Bacteria</taxon>
        <taxon>Bacillati</taxon>
        <taxon>Actinomycetota</taxon>
        <taxon>Actinomycetes</taxon>
        <taxon>Pseudonocardiales</taxon>
        <taxon>Pseudonocardiaceae</taxon>
        <taxon>Saccharopolyspora</taxon>
    </lineage>
</organism>
<proteinExistence type="predicted"/>
<dbReference type="InterPro" id="IPR009100">
    <property type="entry name" value="AcylCoA_DH/oxidase_NM_dom_sf"/>
</dbReference>
<keyword evidence="5" id="KW-1185">Reference proteome</keyword>
<protein>
    <submittedName>
        <fullName evidence="4">Acyl-CoA dehydrogenase family protein</fullName>
    </submittedName>
</protein>
<dbReference type="RefSeq" id="WP_270947297.1">
    <property type="nucleotide sequence ID" value="NZ_JAQGLA010000004.1"/>
</dbReference>
<gene>
    <name evidence="4" type="ORF">OU415_04715</name>
</gene>
<reference evidence="4 5" key="1">
    <citation type="submission" date="2022-11" db="EMBL/GenBank/DDBJ databases">
        <title>Draft genome sequence of Saccharopolyspora sp. WRP15-2 isolated from rhizosphere soils of wild rice in Thailand.</title>
        <authorList>
            <person name="Duangmal K."/>
            <person name="Kammanee S."/>
            <person name="Muangham S."/>
        </authorList>
    </citation>
    <scope>NUCLEOTIDE SEQUENCE [LARGE SCALE GENOMIC DNA]</scope>
    <source>
        <strain evidence="4 5">WRP15-2</strain>
    </source>
</reference>
<dbReference type="EMBL" id="JAQGLA010000004">
    <property type="protein sequence ID" value="MDA3624730.1"/>
    <property type="molecule type" value="Genomic_DNA"/>
</dbReference>